<feature type="non-terminal residue" evidence="2">
    <location>
        <position position="134"/>
    </location>
</feature>
<comment type="caution">
    <text evidence="2">The sequence shown here is derived from an EMBL/GenBank/DDBJ whole genome shotgun (WGS) entry which is preliminary data.</text>
</comment>
<gene>
    <name evidence="2" type="ORF">P7K49_014099</name>
</gene>
<organism evidence="2 3">
    <name type="scientific">Saguinus oedipus</name>
    <name type="common">Cotton-top tamarin</name>
    <name type="synonym">Oedipomidas oedipus</name>
    <dbReference type="NCBI Taxonomy" id="9490"/>
    <lineage>
        <taxon>Eukaryota</taxon>
        <taxon>Metazoa</taxon>
        <taxon>Chordata</taxon>
        <taxon>Craniata</taxon>
        <taxon>Vertebrata</taxon>
        <taxon>Euteleostomi</taxon>
        <taxon>Mammalia</taxon>
        <taxon>Eutheria</taxon>
        <taxon>Euarchontoglires</taxon>
        <taxon>Primates</taxon>
        <taxon>Haplorrhini</taxon>
        <taxon>Platyrrhini</taxon>
        <taxon>Cebidae</taxon>
        <taxon>Callitrichinae</taxon>
        <taxon>Saguinus</taxon>
    </lineage>
</organism>
<evidence type="ECO:0000313" key="3">
    <source>
        <dbReference type="Proteomes" id="UP001266305"/>
    </source>
</evidence>
<dbReference type="Proteomes" id="UP001266305">
    <property type="component" value="Unassembled WGS sequence"/>
</dbReference>
<keyword evidence="3" id="KW-1185">Reference proteome</keyword>
<proteinExistence type="predicted"/>
<sequence>MDSQQTDFRAHNVPLKLPMPEPGELEERFAIVLVSARRLSGAGTRGPRPGGAADPRPSPSSLAGSEPPFPRGRLAPSPLWRPPALGTSLQLRALCLSGSWDGMGMRAQGGLPRQPRTHCLAGEAPLGACAREVR</sequence>
<evidence type="ECO:0000313" key="2">
    <source>
        <dbReference type="EMBL" id="KAK2108934.1"/>
    </source>
</evidence>
<accession>A0ABQ9VHX0</accession>
<reference evidence="2 3" key="1">
    <citation type="submission" date="2023-05" db="EMBL/GenBank/DDBJ databases">
        <title>B98-5 Cell Line De Novo Hybrid Assembly: An Optical Mapping Approach.</title>
        <authorList>
            <person name="Kananen K."/>
            <person name="Auerbach J.A."/>
            <person name="Kautto E."/>
            <person name="Blachly J.S."/>
        </authorList>
    </citation>
    <scope>NUCLEOTIDE SEQUENCE [LARGE SCALE GENOMIC DNA]</scope>
    <source>
        <strain evidence="2">B95-8</strain>
        <tissue evidence="2">Cell line</tissue>
    </source>
</reference>
<evidence type="ECO:0000256" key="1">
    <source>
        <dbReference type="SAM" id="MobiDB-lite"/>
    </source>
</evidence>
<feature type="region of interest" description="Disordered" evidence="1">
    <location>
        <begin position="1"/>
        <end position="21"/>
    </location>
</feature>
<name>A0ABQ9VHX0_SAGOE</name>
<feature type="region of interest" description="Disordered" evidence="1">
    <location>
        <begin position="40"/>
        <end position="82"/>
    </location>
</feature>
<protein>
    <submittedName>
        <fullName evidence="2">Uncharacterized protein</fullName>
    </submittedName>
</protein>
<dbReference type="EMBL" id="JASSZA010000006">
    <property type="protein sequence ID" value="KAK2108934.1"/>
    <property type="molecule type" value="Genomic_DNA"/>
</dbReference>
<feature type="compositionally biased region" description="Low complexity" evidence="1">
    <location>
        <begin position="40"/>
        <end position="61"/>
    </location>
</feature>